<dbReference type="Proteomes" id="UP000002875">
    <property type="component" value="Chromosome"/>
</dbReference>
<keyword evidence="5" id="KW-1185">Reference proteome</keyword>
<dbReference type="InterPro" id="IPR015421">
    <property type="entry name" value="PyrdxlP-dep_Trfase_major"/>
</dbReference>
<gene>
    <name evidence="4" type="ordered locus">Emtol_4260</name>
</gene>
<dbReference type="PANTHER" id="PTHR13693">
    <property type="entry name" value="CLASS II AMINOTRANSFERASE/8-AMINO-7-OXONONANOATE SYNTHASE"/>
    <property type="match status" value="1"/>
</dbReference>
<dbReference type="PANTHER" id="PTHR13693:SF3">
    <property type="entry name" value="LD36009P"/>
    <property type="match status" value="1"/>
</dbReference>
<dbReference type="InterPro" id="IPR015422">
    <property type="entry name" value="PyrdxlP-dep_Trfase_small"/>
</dbReference>
<dbReference type="RefSeq" id="WP_015031071.1">
    <property type="nucleotide sequence ID" value="NC_018748.1"/>
</dbReference>
<sequence>MEIISKELMYVNNLFAEAKERGLMFLESEKDEHTNNIIHFKGKKLINFLTNSYLAFENDARVKSAAIQGIEKYGVFSSVSRTYVSFEHFLDLEDKLEQIYGLPSLVVNNVSQGHFAYLPLIVGPNDAVITDQFVHKSVNMAVQYLKGGGIYTEVLRHNQMDDLERRIRVLSESYNKVWYLTDSVFSMHGDVAPFSDLKLLLDSYEKFNLYVDDAHGMSWMGENGKGYALHHIPKHDKLFVICSLNKGYGATNAAMVFPNQEMKDLVHSLGLPIIFSSPTMHAGITAASAIADIHLSVEIYERQAMLNERIKLFKQKAQDLQIPMINPNSHTPIGFIVLGNVEAMAQFGEKMQDRGFVMSIASFPSVPLKHSGFRVTLSLHQSMNDIESLLDNAAEVMFELEKSGVFNRETAFRNIRQNERSRVLV</sequence>
<proteinExistence type="predicted"/>
<comment type="cofactor">
    <cofactor evidence="1">
        <name>pyridoxal 5'-phosphate</name>
        <dbReference type="ChEBI" id="CHEBI:597326"/>
    </cofactor>
</comment>
<keyword evidence="4" id="KW-0032">Aminotransferase</keyword>
<reference evidence="4 5" key="1">
    <citation type="submission" date="2011-07" db="EMBL/GenBank/DDBJ databases">
        <title>The complete genome of chromosome of Emticicia oligotrophica DSM 17448.</title>
        <authorList>
            <consortium name="US DOE Joint Genome Institute (JGI-PGF)"/>
            <person name="Lucas S."/>
            <person name="Han J."/>
            <person name="Lapidus A."/>
            <person name="Bruce D."/>
            <person name="Goodwin L."/>
            <person name="Pitluck S."/>
            <person name="Peters L."/>
            <person name="Kyrpides N."/>
            <person name="Mavromatis K."/>
            <person name="Ivanova N."/>
            <person name="Ovchinnikova G."/>
            <person name="Teshima H."/>
            <person name="Detter J.C."/>
            <person name="Tapia R."/>
            <person name="Han C."/>
            <person name="Land M."/>
            <person name="Hauser L."/>
            <person name="Markowitz V."/>
            <person name="Cheng J.-F."/>
            <person name="Hugenholtz P."/>
            <person name="Woyke T."/>
            <person name="Wu D."/>
            <person name="Tindall B."/>
            <person name="Pomrenke H."/>
            <person name="Brambilla E."/>
            <person name="Klenk H.-P."/>
            <person name="Eisen J.A."/>
        </authorList>
    </citation>
    <scope>NUCLEOTIDE SEQUENCE [LARGE SCALE GENOMIC DNA]</scope>
    <source>
        <strain evidence="4 5">DSM 17448</strain>
    </source>
</reference>
<accession>A0ABM5N7G1</accession>
<dbReference type="GO" id="GO:0008483">
    <property type="term" value="F:transaminase activity"/>
    <property type="evidence" value="ECO:0007669"/>
    <property type="project" value="UniProtKB-KW"/>
</dbReference>
<dbReference type="Pfam" id="PF00155">
    <property type="entry name" value="Aminotran_1_2"/>
    <property type="match status" value="1"/>
</dbReference>
<evidence type="ECO:0000259" key="3">
    <source>
        <dbReference type="Pfam" id="PF00155"/>
    </source>
</evidence>
<evidence type="ECO:0000313" key="4">
    <source>
        <dbReference type="EMBL" id="AFK05383.1"/>
    </source>
</evidence>
<dbReference type="SUPFAM" id="SSF53383">
    <property type="entry name" value="PLP-dependent transferases"/>
    <property type="match status" value="1"/>
</dbReference>
<dbReference type="Gene3D" id="3.40.640.10">
    <property type="entry name" value="Type I PLP-dependent aspartate aminotransferase-like (Major domain)"/>
    <property type="match status" value="1"/>
</dbReference>
<dbReference type="InterPro" id="IPR050087">
    <property type="entry name" value="AON_synthase_class-II"/>
</dbReference>
<dbReference type="InterPro" id="IPR004839">
    <property type="entry name" value="Aminotransferase_I/II_large"/>
</dbReference>
<protein>
    <submittedName>
        <fullName evidence="4">Aminotransferase class I and II</fullName>
    </submittedName>
</protein>
<evidence type="ECO:0000256" key="2">
    <source>
        <dbReference type="ARBA" id="ARBA00022679"/>
    </source>
</evidence>
<evidence type="ECO:0000256" key="1">
    <source>
        <dbReference type="ARBA" id="ARBA00001933"/>
    </source>
</evidence>
<dbReference type="Gene3D" id="3.90.1150.10">
    <property type="entry name" value="Aspartate Aminotransferase, domain 1"/>
    <property type="match status" value="1"/>
</dbReference>
<dbReference type="EMBL" id="CP002961">
    <property type="protein sequence ID" value="AFK05383.1"/>
    <property type="molecule type" value="Genomic_DNA"/>
</dbReference>
<evidence type="ECO:0000313" key="5">
    <source>
        <dbReference type="Proteomes" id="UP000002875"/>
    </source>
</evidence>
<dbReference type="InterPro" id="IPR015424">
    <property type="entry name" value="PyrdxlP-dep_Trfase"/>
</dbReference>
<organism evidence="4 5">
    <name type="scientific">Emticicia oligotrophica (strain DSM 17448 / CIP 109782 / MTCC 6937 / GPTSA100-15)</name>
    <dbReference type="NCBI Taxonomy" id="929562"/>
    <lineage>
        <taxon>Bacteria</taxon>
        <taxon>Pseudomonadati</taxon>
        <taxon>Bacteroidota</taxon>
        <taxon>Cytophagia</taxon>
        <taxon>Cytophagales</taxon>
        <taxon>Leadbetterellaceae</taxon>
        <taxon>Emticicia</taxon>
    </lineage>
</organism>
<feature type="domain" description="Aminotransferase class I/classII large" evidence="3">
    <location>
        <begin position="44"/>
        <end position="383"/>
    </location>
</feature>
<keyword evidence="2" id="KW-0808">Transferase</keyword>
<name>A0ABM5N7G1_EMTOG</name>